<reference evidence="2 3" key="2">
    <citation type="submission" date="2018-11" db="EMBL/GenBank/DDBJ databases">
        <authorList>
            <consortium name="Pathogen Informatics"/>
        </authorList>
    </citation>
    <scope>NUCLEOTIDE SEQUENCE [LARGE SCALE GENOMIC DNA]</scope>
</reference>
<proteinExistence type="predicted"/>
<gene>
    <name evidence="2" type="ORF">GPUH_LOCUS10168</name>
</gene>
<dbReference type="EMBL" id="UYRT01077870">
    <property type="protein sequence ID" value="VDN17082.1"/>
    <property type="molecule type" value="Genomic_DNA"/>
</dbReference>
<accession>A0A183DN77</accession>
<feature type="transmembrane region" description="Helical" evidence="1">
    <location>
        <begin position="33"/>
        <end position="52"/>
    </location>
</feature>
<protein>
    <submittedName>
        <fullName evidence="4">Cytochrome c oxidase assembly protein COX20, mitochondrial</fullName>
    </submittedName>
</protein>
<keyword evidence="3" id="KW-1185">Reference proteome</keyword>
<evidence type="ECO:0000256" key="1">
    <source>
        <dbReference type="SAM" id="Phobius"/>
    </source>
</evidence>
<organism evidence="4">
    <name type="scientific">Gongylonema pulchrum</name>
    <dbReference type="NCBI Taxonomy" id="637853"/>
    <lineage>
        <taxon>Eukaryota</taxon>
        <taxon>Metazoa</taxon>
        <taxon>Ecdysozoa</taxon>
        <taxon>Nematoda</taxon>
        <taxon>Chromadorea</taxon>
        <taxon>Rhabditida</taxon>
        <taxon>Spirurina</taxon>
        <taxon>Spiruromorpha</taxon>
        <taxon>Spiruroidea</taxon>
        <taxon>Gongylonematidae</taxon>
        <taxon>Gongylonema</taxon>
    </lineage>
</organism>
<dbReference type="AlphaFoldDB" id="A0A183DN77"/>
<dbReference type="OrthoDB" id="29661at2759"/>
<evidence type="ECO:0000313" key="3">
    <source>
        <dbReference type="Proteomes" id="UP000271098"/>
    </source>
</evidence>
<dbReference type="WBParaSite" id="GPUH_0001018101-mRNA-1">
    <property type="protein sequence ID" value="GPUH_0001018101-mRNA-1"/>
    <property type="gene ID" value="GPUH_0001018101"/>
</dbReference>
<name>A0A183DN77_9BILA</name>
<evidence type="ECO:0000313" key="4">
    <source>
        <dbReference type="WBParaSite" id="GPUH_0001018101-mRNA-1"/>
    </source>
</evidence>
<keyword evidence="1" id="KW-0812">Transmembrane</keyword>
<keyword evidence="1" id="KW-1133">Transmembrane helix</keyword>
<sequence length="68" mass="7734">MPPRCCSEECWGTLHFALHLGFAKENITAYSSIYGMALLCTIVGSIRSLYFVQKHIRKKRLIETSITV</sequence>
<keyword evidence="1" id="KW-0472">Membrane</keyword>
<dbReference type="Proteomes" id="UP000271098">
    <property type="component" value="Unassembled WGS sequence"/>
</dbReference>
<reference evidence="4" key="1">
    <citation type="submission" date="2016-06" db="UniProtKB">
        <authorList>
            <consortium name="WormBaseParasite"/>
        </authorList>
    </citation>
    <scope>IDENTIFICATION</scope>
</reference>
<evidence type="ECO:0000313" key="2">
    <source>
        <dbReference type="EMBL" id="VDN17082.1"/>
    </source>
</evidence>